<evidence type="ECO:0000313" key="1">
    <source>
        <dbReference type="EMBL" id="KAK3705066.1"/>
    </source>
</evidence>
<reference evidence="1" key="1">
    <citation type="submission" date="2023-07" db="EMBL/GenBank/DDBJ databases">
        <title>Black Yeasts Isolated from many extreme environments.</title>
        <authorList>
            <person name="Coleine C."/>
            <person name="Stajich J.E."/>
            <person name="Selbmann L."/>
        </authorList>
    </citation>
    <scope>NUCLEOTIDE SEQUENCE</scope>
    <source>
        <strain evidence="1">CCFEE 5714</strain>
    </source>
</reference>
<sequence length="304" mass="33232">MAPTSILVLGAGELGGAVLRSLAKHPSRADTRLAVLLRASTINSKDDSKQRTIADIKDLGIELVAGDLVEQSMPKLEEIFQPFDTVINCSGMSAPPGTQIIVATAAIASGCRKYFPWQFGIDYDTIGRNSAQSLFSEQLDVRDLLRSQSHMEWTVISTGMFTSFIFEPAFGIVSAERDSVTALGSWENSITTTTAEDIGKIVAEVVLSHPQTNGVLFAAGDTVSMQQIADVVDKVMRRKVQRSVKSVAQLLKELEDAPHDGMKKYRVVFAQGVGVAWDKEKTFNAQYNIDTQTVEDWAKENLKC</sequence>
<keyword evidence="2" id="KW-1185">Reference proteome</keyword>
<dbReference type="Proteomes" id="UP001281147">
    <property type="component" value="Unassembled WGS sequence"/>
</dbReference>
<organism evidence="1 2">
    <name type="scientific">Vermiconidia calcicola</name>
    <dbReference type="NCBI Taxonomy" id="1690605"/>
    <lineage>
        <taxon>Eukaryota</taxon>
        <taxon>Fungi</taxon>
        <taxon>Dikarya</taxon>
        <taxon>Ascomycota</taxon>
        <taxon>Pezizomycotina</taxon>
        <taxon>Dothideomycetes</taxon>
        <taxon>Dothideomycetidae</taxon>
        <taxon>Mycosphaerellales</taxon>
        <taxon>Extremaceae</taxon>
        <taxon>Vermiconidia</taxon>
    </lineage>
</organism>
<dbReference type="EMBL" id="JAUTXU010000132">
    <property type="protein sequence ID" value="KAK3705066.1"/>
    <property type="molecule type" value="Genomic_DNA"/>
</dbReference>
<protein>
    <submittedName>
        <fullName evidence="1">Uncharacterized protein</fullName>
    </submittedName>
</protein>
<accession>A0ACC3MWC2</accession>
<comment type="caution">
    <text evidence="1">The sequence shown here is derived from an EMBL/GenBank/DDBJ whole genome shotgun (WGS) entry which is preliminary data.</text>
</comment>
<gene>
    <name evidence="1" type="ORF">LTR37_013433</name>
</gene>
<name>A0ACC3MWC2_9PEZI</name>
<evidence type="ECO:0000313" key="2">
    <source>
        <dbReference type="Proteomes" id="UP001281147"/>
    </source>
</evidence>
<proteinExistence type="predicted"/>